<dbReference type="GO" id="GO:0005886">
    <property type="term" value="C:plasma membrane"/>
    <property type="evidence" value="ECO:0007669"/>
    <property type="project" value="UniProtKB-SubCell"/>
</dbReference>
<gene>
    <name evidence="9" type="ORF">MSSIT_3627</name>
</gene>
<dbReference type="AlphaFoldDB" id="A0A0E3L9I8"/>
<evidence type="ECO:0000256" key="5">
    <source>
        <dbReference type="ARBA" id="ARBA00022989"/>
    </source>
</evidence>
<dbReference type="RefSeq" id="WP_048174045.1">
    <property type="nucleotide sequence ID" value="NZ_CP009506.1"/>
</dbReference>
<evidence type="ECO:0000256" key="6">
    <source>
        <dbReference type="ARBA" id="ARBA00023136"/>
    </source>
</evidence>
<keyword evidence="3" id="KW-1003">Cell membrane</keyword>
<evidence type="ECO:0000256" key="4">
    <source>
        <dbReference type="ARBA" id="ARBA00022692"/>
    </source>
</evidence>
<feature type="transmembrane region" description="Helical" evidence="8">
    <location>
        <begin position="64"/>
        <end position="85"/>
    </location>
</feature>
<dbReference type="KEGG" id="msw:MSSIT_3627"/>
<dbReference type="NCBIfam" id="NF033936">
    <property type="entry name" value="CuZnOut_SO0444"/>
    <property type="match status" value="1"/>
</dbReference>
<keyword evidence="6 8" id="KW-0472">Membrane</keyword>
<organism evidence="9 10">
    <name type="scientific">Methanosarcina siciliae T4/M</name>
    <dbReference type="NCBI Taxonomy" id="1434120"/>
    <lineage>
        <taxon>Archaea</taxon>
        <taxon>Methanobacteriati</taxon>
        <taxon>Methanobacteriota</taxon>
        <taxon>Stenosarchaea group</taxon>
        <taxon>Methanomicrobia</taxon>
        <taxon>Methanosarcinales</taxon>
        <taxon>Methanosarcinaceae</taxon>
        <taxon>Methanosarcina</taxon>
    </lineage>
</organism>
<evidence type="ECO:0000256" key="2">
    <source>
        <dbReference type="ARBA" id="ARBA00006386"/>
    </source>
</evidence>
<proteinExistence type="inferred from homology"/>
<keyword evidence="4 8" id="KW-0812">Transmembrane</keyword>
<sequence>MNLEFLSFIPTLLSGILMASWEIFVEAAPYLIFGFGAAGVLNVVVPDQKIVDYLGNSAGKVRSVINASLAGLPLPLCSCGVIPAAMSIRKRGANRGATLSFLISTPQTGVDSIAITYALLDPLMTIFRPLATLATALLAGLADNLLIGEEPEKKEIKKQENAGKKTEIIAVSTLVGVSAEYVKETLSLTSPPATQAPGNKTSSCKTSSCSCGHGGQEKKETGAEERSKRSVKKQVLGGLKYAYIELPGDIAKWMLIGILLAGIISYAVPETLIQEYLGGGLGSMLVMLVVGIPLYICATASTPLAASLIAKGMSPGTAFVFLLAGPATNAATITMVVRFLGKRSAALYLGVISLCALGAGILLDWLYLNLGVSATSTLGSAGELLPEGIKIGFAALLLPLMLYGSFRRGQECGCTECH</sequence>
<dbReference type="PANTHER" id="PTHR34184">
    <property type="entry name" value="UPF0718 PROTEIN YCGR"/>
    <property type="match status" value="1"/>
</dbReference>
<dbReference type="InterPro" id="IPR052923">
    <property type="entry name" value="UPF0718"/>
</dbReference>
<comment type="similarity">
    <text evidence="2">Belongs to the UPF0718 family.</text>
</comment>
<evidence type="ECO:0000256" key="8">
    <source>
        <dbReference type="SAM" id="Phobius"/>
    </source>
</evidence>
<feature type="transmembrane region" description="Helical" evidence="8">
    <location>
        <begin position="347"/>
        <end position="368"/>
    </location>
</feature>
<dbReference type="PATRIC" id="fig|1434120.4.peg.4703"/>
<feature type="transmembrane region" description="Helical" evidence="8">
    <location>
        <begin position="316"/>
        <end position="340"/>
    </location>
</feature>
<feature type="transmembrane region" description="Helical" evidence="8">
    <location>
        <begin position="388"/>
        <end position="406"/>
    </location>
</feature>
<comment type="subcellular location">
    <subcellularLocation>
        <location evidence="1">Cell membrane</location>
        <topology evidence="1">Multi-pass membrane protein</topology>
    </subcellularLocation>
</comment>
<protein>
    <submittedName>
        <fullName evidence="9">Transporter</fullName>
    </submittedName>
</protein>
<evidence type="ECO:0000256" key="1">
    <source>
        <dbReference type="ARBA" id="ARBA00004651"/>
    </source>
</evidence>
<dbReference type="HOGENOM" id="CLU_049002_0_0_2"/>
<dbReference type="InterPro" id="IPR005524">
    <property type="entry name" value="DUF318"/>
</dbReference>
<name>A0A0E3L9I8_9EURY</name>
<feature type="compositionally biased region" description="Polar residues" evidence="7">
    <location>
        <begin position="190"/>
        <end position="199"/>
    </location>
</feature>
<feature type="transmembrane region" description="Helical" evidence="8">
    <location>
        <begin position="250"/>
        <end position="269"/>
    </location>
</feature>
<feature type="compositionally biased region" description="Low complexity" evidence="7">
    <location>
        <begin position="200"/>
        <end position="211"/>
    </location>
</feature>
<evidence type="ECO:0000313" key="10">
    <source>
        <dbReference type="Proteomes" id="UP000033111"/>
    </source>
</evidence>
<feature type="transmembrane region" description="Helical" evidence="8">
    <location>
        <begin position="276"/>
        <end position="296"/>
    </location>
</feature>
<dbReference type="EMBL" id="CP009506">
    <property type="protein sequence ID" value="AKB30346.1"/>
    <property type="molecule type" value="Genomic_DNA"/>
</dbReference>
<dbReference type="PANTHER" id="PTHR34184:SF4">
    <property type="entry name" value="UPF0718 PROTEIN YCGR"/>
    <property type="match status" value="1"/>
</dbReference>
<dbReference type="Proteomes" id="UP000033111">
    <property type="component" value="Chromosome"/>
</dbReference>
<evidence type="ECO:0000256" key="3">
    <source>
        <dbReference type="ARBA" id="ARBA00022475"/>
    </source>
</evidence>
<accession>A0A0E3L9I8</accession>
<dbReference type="GeneID" id="24862569"/>
<feature type="transmembrane region" description="Helical" evidence="8">
    <location>
        <begin position="21"/>
        <end position="44"/>
    </location>
</feature>
<evidence type="ECO:0000256" key="7">
    <source>
        <dbReference type="SAM" id="MobiDB-lite"/>
    </source>
</evidence>
<evidence type="ECO:0000313" key="9">
    <source>
        <dbReference type="EMBL" id="AKB30346.1"/>
    </source>
</evidence>
<keyword evidence="10" id="KW-1185">Reference proteome</keyword>
<keyword evidence="5 8" id="KW-1133">Transmembrane helix</keyword>
<dbReference type="OrthoDB" id="137527at2157"/>
<dbReference type="Pfam" id="PF03773">
    <property type="entry name" value="ArsP_1"/>
    <property type="match status" value="1"/>
</dbReference>
<reference evidence="9 10" key="1">
    <citation type="submission" date="2014-07" db="EMBL/GenBank/DDBJ databases">
        <title>Methanogenic archaea and the global carbon cycle.</title>
        <authorList>
            <person name="Henriksen J.R."/>
            <person name="Luke J."/>
            <person name="Reinhart S."/>
            <person name="Benedict M.N."/>
            <person name="Youngblut N.D."/>
            <person name="Metcalf M.E."/>
            <person name="Whitaker R.J."/>
            <person name="Metcalf W.W."/>
        </authorList>
    </citation>
    <scope>NUCLEOTIDE SEQUENCE [LARGE SCALE GENOMIC DNA]</scope>
    <source>
        <strain evidence="9 10">T4/M</strain>
    </source>
</reference>
<feature type="compositionally biased region" description="Basic and acidic residues" evidence="7">
    <location>
        <begin position="215"/>
        <end position="227"/>
    </location>
</feature>
<feature type="region of interest" description="Disordered" evidence="7">
    <location>
        <begin position="190"/>
        <end position="227"/>
    </location>
</feature>